<dbReference type="SUPFAM" id="SSF51215">
    <property type="entry name" value="Regulatory protein AraC"/>
    <property type="match status" value="1"/>
</dbReference>
<dbReference type="Pfam" id="PF02311">
    <property type="entry name" value="AraC_binding"/>
    <property type="match status" value="1"/>
</dbReference>
<organism evidence="5 6">
    <name type="scientific">Sporolactobacillus shoreicorticis</name>
    <dbReference type="NCBI Taxonomy" id="1923877"/>
    <lineage>
        <taxon>Bacteria</taxon>
        <taxon>Bacillati</taxon>
        <taxon>Bacillota</taxon>
        <taxon>Bacilli</taxon>
        <taxon>Bacillales</taxon>
        <taxon>Sporolactobacillaceae</taxon>
        <taxon>Sporolactobacillus</taxon>
    </lineage>
</organism>
<dbReference type="Pfam" id="PF12833">
    <property type="entry name" value="HTH_18"/>
    <property type="match status" value="1"/>
</dbReference>
<name>A0ABW5SA49_9BACL</name>
<keyword evidence="2" id="KW-0238">DNA-binding</keyword>
<keyword evidence="1" id="KW-0805">Transcription regulation</keyword>
<evidence type="ECO:0000313" key="5">
    <source>
        <dbReference type="EMBL" id="MFD2696163.1"/>
    </source>
</evidence>
<accession>A0ABW5SA49</accession>
<evidence type="ECO:0000256" key="2">
    <source>
        <dbReference type="ARBA" id="ARBA00023125"/>
    </source>
</evidence>
<dbReference type="Gene3D" id="1.10.10.60">
    <property type="entry name" value="Homeodomain-like"/>
    <property type="match status" value="2"/>
</dbReference>
<reference evidence="6" key="1">
    <citation type="journal article" date="2019" name="Int. J. Syst. Evol. Microbiol.">
        <title>The Global Catalogue of Microorganisms (GCM) 10K type strain sequencing project: providing services to taxonomists for standard genome sequencing and annotation.</title>
        <authorList>
            <consortium name="The Broad Institute Genomics Platform"/>
            <consortium name="The Broad Institute Genome Sequencing Center for Infectious Disease"/>
            <person name="Wu L."/>
            <person name="Ma J."/>
        </authorList>
    </citation>
    <scope>NUCLEOTIDE SEQUENCE [LARGE SCALE GENOMIC DNA]</scope>
    <source>
        <strain evidence="6">TISTR 2466</strain>
    </source>
</reference>
<dbReference type="InterPro" id="IPR009057">
    <property type="entry name" value="Homeodomain-like_sf"/>
</dbReference>
<protein>
    <submittedName>
        <fullName evidence="5">AraC family transcriptional regulator</fullName>
    </submittedName>
</protein>
<dbReference type="PRINTS" id="PR00032">
    <property type="entry name" value="HTHARAC"/>
</dbReference>
<evidence type="ECO:0000313" key="6">
    <source>
        <dbReference type="Proteomes" id="UP001597399"/>
    </source>
</evidence>
<gene>
    <name evidence="5" type="ORF">ACFSUE_21410</name>
</gene>
<dbReference type="InterPro" id="IPR018060">
    <property type="entry name" value="HTH_AraC"/>
</dbReference>
<evidence type="ECO:0000256" key="1">
    <source>
        <dbReference type="ARBA" id="ARBA00023015"/>
    </source>
</evidence>
<dbReference type="InterPro" id="IPR020449">
    <property type="entry name" value="Tscrpt_reg_AraC-type_HTH"/>
</dbReference>
<dbReference type="SMART" id="SM00342">
    <property type="entry name" value="HTH_ARAC"/>
    <property type="match status" value="1"/>
</dbReference>
<proteinExistence type="predicted"/>
<dbReference type="Gene3D" id="2.60.120.10">
    <property type="entry name" value="Jelly Rolls"/>
    <property type="match status" value="1"/>
</dbReference>
<dbReference type="InterPro" id="IPR018062">
    <property type="entry name" value="HTH_AraC-typ_CS"/>
</dbReference>
<dbReference type="PANTHER" id="PTHR43280">
    <property type="entry name" value="ARAC-FAMILY TRANSCRIPTIONAL REGULATOR"/>
    <property type="match status" value="1"/>
</dbReference>
<keyword evidence="6" id="KW-1185">Reference proteome</keyword>
<dbReference type="PROSITE" id="PS00041">
    <property type="entry name" value="HTH_ARAC_FAMILY_1"/>
    <property type="match status" value="1"/>
</dbReference>
<evidence type="ECO:0000259" key="4">
    <source>
        <dbReference type="PROSITE" id="PS01124"/>
    </source>
</evidence>
<evidence type="ECO:0000256" key="3">
    <source>
        <dbReference type="ARBA" id="ARBA00023163"/>
    </source>
</evidence>
<dbReference type="RefSeq" id="WP_253064918.1">
    <property type="nucleotide sequence ID" value="NZ_JAMXWM010000033.1"/>
</dbReference>
<dbReference type="InterPro" id="IPR003313">
    <property type="entry name" value="AraC-bd"/>
</dbReference>
<dbReference type="InterPro" id="IPR014710">
    <property type="entry name" value="RmlC-like_jellyroll"/>
</dbReference>
<dbReference type="PANTHER" id="PTHR43280:SF34">
    <property type="entry name" value="ARAC-FAMILY TRANSCRIPTIONAL REGULATOR"/>
    <property type="match status" value="1"/>
</dbReference>
<keyword evidence="3" id="KW-0804">Transcription</keyword>
<dbReference type="PROSITE" id="PS01124">
    <property type="entry name" value="HTH_ARAC_FAMILY_2"/>
    <property type="match status" value="1"/>
</dbReference>
<dbReference type="Proteomes" id="UP001597399">
    <property type="component" value="Unassembled WGS sequence"/>
</dbReference>
<dbReference type="SUPFAM" id="SSF46689">
    <property type="entry name" value="Homeodomain-like"/>
    <property type="match status" value="2"/>
</dbReference>
<feature type="domain" description="HTH araC/xylS-type" evidence="4">
    <location>
        <begin position="179"/>
        <end position="277"/>
    </location>
</feature>
<sequence length="300" mass="34878">MSEKVYIFTLKQPFSYYKAGHYFCNDGWRHKQITNNGDYELFIVLSGEVYIQIGTERFVVKGHDCLLIPPRICHIGYQGSTADTQYYWMHFFPGTAVKTDLQFNTQKLQSEEIAIPQLFQIRNFEKIILLVRQLLDSANDESDSVLTPSYFISVLAIELSNQYIKKTQQKTTSNTATFEMIINWIKIHSHESLSVAQIANEFEITPNYLTRLFKRYQSTTTIAYINQTKVNQAMELLLTTNKTVKQIALELNFLNEKYFMRIFKKTSGTTPSQYRNAFSKTYVNNVDVDPPIPTPKNFGW</sequence>
<dbReference type="EMBL" id="JBHUMQ010000061">
    <property type="protein sequence ID" value="MFD2696163.1"/>
    <property type="molecule type" value="Genomic_DNA"/>
</dbReference>
<dbReference type="InterPro" id="IPR037923">
    <property type="entry name" value="HTH-like"/>
</dbReference>
<comment type="caution">
    <text evidence="5">The sequence shown here is derived from an EMBL/GenBank/DDBJ whole genome shotgun (WGS) entry which is preliminary data.</text>
</comment>